<dbReference type="AlphaFoldDB" id="A0A914DIB3"/>
<feature type="compositionally biased region" description="Low complexity" evidence="1">
    <location>
        <begin position="135"/>
        <end position="146"/>
    </location>
</feature>
<keyword evidence="2" id="KW-1185">Reference proteome</keyword>
<protein>
    <submittedName>
        <fullName evidence="3">Uncharacterized protein</fullName>
    </submittedName>
</protein>
<evidence type="ECO:0000313" key="2">
    <source>
        <dbReference type="Proteomes" id="UP000887540"/>
    </source>
</evidence>
<accession>A0A914DIB3</accession>
<evidence type="ECO:0000313" key="3">
    <source>
        <dbReference type="WBParaSite" id="ACRNAN_scaffold25966.g11417.t1"/>
    </source>
</evidence>
<evidence type="ECO:0000256" key="1">
    <source>
        <dbReference type="SAM" id="MobiDB-lite"/>
    </source>
</evidence>
<feature type="compositionally biased region" description="Low complexity" evidence="1">
    <location>
        <begin position="76"/>
        <end position="87"/>
    </location>
</feature>
<dbReference type="Proteomes" id="UP000887540">
    <property type="component" value="Unplaced"/>
</dbReference>
<proteinExistence type="predicted"/>
<feature type="compositionally biased region" description="Basic and acidic residues" evidence="1">
    <location>
        <begin position="106"/>
        <end position="134"/>
    </location>
</feature>
<dbReference type="WBParaSite" id="ACRNAN_scaffold25966.g11417.t1">
    <property type="protein sequence ID" value="ACRNAN_scaffold25966.g11417.t1"/>
    <property type="gene ID" value="ACRNAN_scaffold25966.g11417"/>
</dbReference>
<feature type="compositionally biased region" description="Basic and acidic residues" evidence="1">
    <location>
        <begin position="47"/>
        <end position="75"/>
    </location>
</feature>
<reference evidence="3" key="1">
    <citation type="submission" date="2022-11" db="UniProtKB">
        <authorList>
            <consortium name="WormBaseParasite"/>
        </authorList>
    </citation>
    <scope>IDENTIFICATION</scope>
</reference>
<organism evidence="2 3">
    <name type="scientific">Acrobeloides nanus</name>
    <dbReference type="NCBI Taxonomy" id="290746"/>
    <lineage>
        <taxon>Eukaryota</taxon>
        <taxon>Metazoa</taxon>
        <taxon>Ecdysozoa</taxon>
        <taxon>Nematoda</taxon>
        <taxon>Chromadorea</taxon>
        <taxon>Rhabditida</taxon>
        <taxon>Tylenchina</taxon>
        <taxon>Cephalobomorpha</taxon>
        <taxon>Cephaloboidea</taxon>
        <taxon>Cephalobidae</taxon>
        <taxon>Acrobeloides</taxon>
    </lineage>
</organism>
<feature type="region of interest" description="Disordered" evidence="1">
    <location>
        <begin position="46"/>
        <end position="154"/>
    </location>
</feature>
<name>A0A914DIB3_9BILA</name>
<sequence length="154" mass="18732">QISAYVVTQPSTVTSHSARNRNENLYQNQLVGIEATARQQRAEILQEEQRRQQEQQQRQRYDEERRRRAEEERQRQLQQQQRQQQQQYNTVHNHGPVGGQLTPEQNQRRQENYADTRYSIEKDPRYQQRLEQAQHQRQQQTYANQRSNDYSRAP</sequence>